<name>A0ABS4YS70_9MICC</name>
<dbReference type="EMBL" id="JAGIOI010000001">
    <property type="protein sequence ID" value="MBP2411584.1"/>
    <property type="molecule type" value="Genomic_DNA"/>
</dbReference>
<sequence length="384" mass="38303">MPETAPAPAALPEPAPAAGAAGVPVTVTALGVPIAVDGLSAAEAGQFRTAWSRCLPAQPGPAVARVQRIPGSFDRASEALTSHITLAAIDELAGRLMMFHACGLAAPDGSVTAFIAPSGTGKTTVARTLGPALGYVSDETIAVDAQLRITPYPKPLSVKQAEPGMPKQQEGPEQHGLGPTPAAPVLRSIALLSRSDSGPGTAAASVEPVPLGAALLELTPQLSALARLDRGLVQLCTMIDACGGVKRIRYSEARDIAALLPQLAAPDAGSPSGWAPLATGPAADGGGGGDAAAPSGGRPAAGSIRRATVQDAVEVEGTVYVLADSQVLELGPLGGIVWELAGGWTGREKLLAGVVAAVGPHPSAGELLEDALAELLGRGVLEAA</sequence>
<accession>A0ABS4YS70</accession>
<evidence type="ECO:0000256" key="1">
    <source>
        <dbReference type="SAM" id="MobiDB-lite"/>
    </source>
</evidence>
<evidence type="ECO:0000313" key="2">
    <source>
        <dbReference type="EMBL" id="MBP2411584.1"/>
    </source>
</evidence>
<feature type="region of interest" description="Disordered" evidence="1">
    <location>
        <begin position="270"/>
        <end position="303"/>
    </location>
</feature>
<feature type="compositionally biased region" description="Low complexity" evidence="1">
    <location>
        <begin position="291"/>
        <end position="302"/>
    </location>
</feature>
<comment type="caution">
    <text evidence="2">The sequence shown here is derived from an EMBL/GenBank/DDBJ whole genome shotgun (WGS) entry which is preliminary data.</text>
</comment>
<organism evidence="2 3">
    <name type="scientific">Arthrobacter stackebrandtii</name>
    <dbReference type="NCBI Taxonomy" id="272161"/>
    <lineage>
        <taxon>Bacteria</taxon>
        <taxon>Bacillati</taxon>
        <taxon>Actinomycetota</taxon>
        <taxon>Actinomycetes</taxon>
        <taxon>Micrococcales</taxon>
        <taxon>Micrococcaceae</taxon>
        <taxon>Arthrobacter</taxon>
    </lineage>
</organism>
<keyword evidence="3" id="KW-1185">Reference proteome</keyword>
<evidence type="ECO:0008006" key="4">
    <source>
        <dbReference type="Google" id="ProtNLM"/>
    </source>
</evidence>
<feature type="region of interest" description="Disordered" evidence="1">
    <location>
        <begin position="156"/>
        <end position="180"/>
    </location>
</feature>
<dbReference type="Proteomes" id="UP000711614">
    <property type="component" value="Unassembled WGS sequence"/>
</dbReference>
<evidence type="ECO:0000313" key="3">
    <source>
        <dbReference type="Proteomes" id="UP000711614"/>
    </source>
</evidence>
<gene>
    <name evidence="2" type="ORF">JOF48_000383</name>
</gene>
<proteinExistence type="predicted"/>
<dbReference type="RefSeq" id="WP_209676804.1">
    <property type="nucleotide sequence ID" value="NZ_JAGIOI010000001.1"/>
</dbReference>
<reference evidence="2 3" key="1">
    <citation type="submission" date="2021-03" db="EMBL/GenBank/DDBJ databases">
        <title>Sequencing the genomes of 1000 actinobacteria strains.</title>
        <authorList>
            <person name="Klenk H.-P."/>
        </authorList>
    </citation>
    <scope>NUCLEOTIDE SEQUENCE [LARGE SCALE GENOMIC DNA]</scope>
    <source>
        <strain evidence="2 3">DSM 16005</strain>
    </source>
</reference>
<protein>
    <recommendedName>
        <fullName evidence="4">PqqD family peptide modification chaperone</fullName>
    </recommendedName>
</protein>